<gene>
    <name evidence="1" type="primary">raiA</name>
    <name evidence="1" type="ORF">K1F36_15065</name>
</gene>
<dbReference type="Proteomes" id="UP001196136">
    <property type="component" value="Unassembled WGS sequence"/>
</dbReference>
<accession>A0ABS7EU65</accession>
<organism evidence="1 2">
    <name type="scientific">Flagellimonas abyssi</name>
    <dbReference type="NCBI Taxonomy" id="2864871"/>
    <lineage>
        <taxon>Bacteria</taxon>
        <taxon>Pseudomonadati</taxon>
        <taxon>Bacteroidota</taxon>
        <taxon>Flavobacteriia</taxon>
        <taxon>Flavobacteriales</taxon>
        <taxon>Flavobacteriaceae</taxon>
        <taxon>Flagellimonas</taxon>
    </lineage>
</organism>
<proteinExistence type="predicted"/>
<dbReference type="Pfam" id="PF02482">
    <property type="entry name" value="Ribosomal_S30AE"/>
    <property type="match status" value="1"/>
</dbReference>
<name>A0ABS7EU65_9FLAO</name>
<dbReference type="RefSeq" id="WP_220114585.1">
    <property type="nucleotide sequence ID" value="NZ_JAHZSV010000024.1"/>
</dbReference>
<comment type="caution">
    <text evidence="1">The sequence shown here is derived from an EMBL/GenBank/DDBJ whole genome shotgun (WGS) entry which is preliminary data.</text>
</comment>
<reference evidence="1 2" key="1">
    <citation type="submission" date="2021-08" db="EMBL/GenBank/DDBJ databases">
        <title>Muricauda profundi sp. nov., a marine bacterium isolated from deep seawater of the Mariana Trench.</title>
        <authorList>
            <person name="Wei Y."/>
        </authorList>
    </citation>
    <scope>NUCLEOTIDE SEQUENCE [LARGE SCALE GENOMIC DNA]</scope>
    <source>
        <strain evidence="1 2">W52</strain>
    </source>
</reference>
<dbReference type="InterPro" id="IPR036567">
    <property type="entry name" value="RHF-like"/>
</dbReference>
<protein>
    <submittedName>
        <fullName evidence="1">Ribosome-associated translation inhibitor RaiA</fullName>
    </submittedName>
</protein>
<dbReference type="EMBL" id="JAHZSV010000024">
    <property type="protein sequence ID" value="MBW8201147.1"/>
    <property type="molecule type" value="Genomic_DNA"/>
</dbReference>
<dbReference type="InterPro" id="IPR003489">
    <property type="entry name" value="RHF/RaiA"/>
</dbReference>
<evidence type="ECO:0000313" key="1">
    <source>
        <dbReference type="EMBL" id="MBW8201147.1"/>
    </source>
</evidence>
<dbReference type="NCBIfam" id="TIGR00741">
    <property type="entry name" value="yfiA"/>
    <property type="match status" value="1"/>
</dbReference>
<evidence type="ECO:0000313" key="2">
    <source>
        <dbReference type="Proteomes" id="UP001196136"/>
    </source>
</evidence>
<dbReference type="SUPFAM" id="SSF69754">
    <property type="entry name" value="Ribosome binding protein Y (YfiA homologue)"/>
    <property type="match status" value="1"/>
</dbReference>
<keyword evidence="2" id="KW-1185">Reference proteome</keyword>
<sequence>MQIIYEYHDVAQSDRLEKLAKEKLEYLKRKFDIILRADVFFKYENTSSPGTGNICNIRLNLPGPRLFAEASHENFENSITESINNLEHQLRKRKGKNERILTRNY</sequence>
<dbReference type="Gene3D" id="3.30.160.100">
    <property type="entry name" value="Ribosome hibernation promotion factor-like"/>
    <property type="match status" value="1"/>
</dbReference>